<organism evidence="2">
    <name type="scientific">Zooxanthella nutricula</name>
    <dbReference type="NCBI Taxonomy" id="1333877"/>
    <lineage>
        <taxon>Eukaryota</taxon>
        <taxon>Sar</taxon>
        <taxon>Alveolata</taxon>
        <taxon>Dinophyceae</taxon>
        <taxon>Peridiniales</taxon>
        <taxon>Peridiniales incertae sedis</taxon>
        <taxon>Zooxanthella</taxon>
    </lineage>
</organism>
<proteinExistence type="predicted"/>
<keyword evidence="1" id="KW-0472">Membrane</keyword>
<evidence type="ECO:0000256" key="1">
    <source>
        <dbReference type="SAM" id="Phobius"/>
    </source>
</evidence>
<keyword evidence="1" id="KW-1133">Transmembrane helix</keyword>
<protein>
    <submittedName>
        <fullName evidence="2">Uncharacterized protein</fullName>
    </submittedName>
</protein>
<dbReference type="AlphaFoldDB" id="A0A6U9GYF8"/>
<name>A0A6U9GYF8_9DINO</name>
<evidence type="ECO:0000313" key="2">
    <source>
        <dbReference type="EMBL" id="CAD9497833.1"/>
    </source>
</evidence>
<feature type="transmembrane region" description="Helical" evidence="1">
    <location>
        <begin position="548"/>
        <end position="570"/>
    </location>
</feature>
<keyword evidence="1" id="KW-0812">Transmembrane</keyword>
<accession>A0A6U9GYF8</accession>
<dbReference type="EMBL" id="HBGW01005667">
    <property type="protein sequence ID" value="CAD9497833.1"/>
    <property type="molecule type" value="Transcribed_RNA"/>
</dbReference>
<sequence>MRKDCLAGVQSRRLKALPLLCFVSEASYMCPNATYKNHPALQDFINASQQACDLNNCEWMSSNAASLVGFGNTVTVLGKCIAGEDGFKFERNCTCPPYPSIPHNAIPFGQSLTHPDCCCFSEEMVWNGGVANMLDNASNVSIALPLRGSLAMYSTGFQDLGEVVEEGQYSTTNGGHISFLYGSKRYIDANVDWAQEPVAGKEWFTTKGNRPPNTYAWATGRQEVATKIGGLSMTHIAQVNPNYSDLGDNGKPDEYLDAAACKEMNMCAQNHAPFGFFLTSVSAEGFLQGVALEIFNSEGDKVRHLVLADGIASHSRGAINCEFGAETCFAPGYCHKDGNPNTPMGWRGIKRLQTGRNTPWECNADDYPKGGAAAAFMTKHVEYLLGGVASESTFEDMFDEKAHVYIVNYWNPDPEKNMDGKDHHRSQFQGYSGKQDIEALFQSVAAVRSGRKIGALEPVLQFAEDKVYLDADQHATLTAEGNGEEKIPAIAHFAYKRPGDEGADKSDMYTYGGIVMFSPGMKILGLTLNSEISGWSVPPARQPDDSGGVMIVFLGVALVVIVVAVGALIIRHFWCARQVVQKEEAALLTEKDGTTTLLV</sequence>
<reference evidence="2" key="1">
    <citation type="submission" date="2021-01" db="EMBL/GenBank/DDBJ databases">
        <authorList>
            <person name="Corre E."/>
            <person name="Pelletier E."/>
            <person name="Niang G."/>
            <person name="Scheremetjew M."/>
            <person name="Finn R."/>
            <person name="Kale V."/>
            <person name="Holt S."/>
            <person name="Cochrane G."/>
            <person name="Meng A."/>
            <person name="Brown T."/>
            <person name="Cohen L."/>
        </authorList>
    </citation>
    <scope>NUCLEOTIDE SEQUENCE</scope>
    <source>
        <strain evidence="2">RCC3387</strain>
    </source>
</reference>
<gene>
    <name evidence="2" type="ORF">BRAN1462_LOCUS3736</name>
</gene>